<name>A0ABS6Z079_9ACTN</name>
<sequence>MIAKIGSGADTRGVLRYLYGPGRANEHIDPHLVASWDGFAPDPGRDETATLAQLAAVLDLRVKQAGDRAPDQHVWHCSVRAAPEDRILTDGEWAVIARRVLNATGIAPAGDPDACRWVAVRHADDHIHIVATKVRGDLRQPRNWNDYPRADKELAAIEKEYGLRQVIRGDHTAAKRPTRAEQEKARRSGHAVTPRERLRTTVRTAVAAATDTKEFFTILRGAGVLVDIQHFPSGDIRGYKVALGGDTNKDGEPVWFSGSALAPDLSYPKISERLAPTGPGPTDRPPGRRRTAWQQVTDAATRIPDILDEADDAVAQAHITVLAETLDALPLIAPANYKPQLAQAAAAFERASRSRIRARHQQAQATRRAIKAIVREPAPKDGALIAILLDALLLAVVAAQHWHRTRHHDQQAEAAHQAAEHLRAAYLAATVQPLTVIHERGLRLGVSVAQQQAAIVHQALPDLAGQIVAEPGWLALAATLADAQTVGLDPAPLLAQAARHRELDTATSISDVLTWRLNRLIGMAGEGPTHPDSAGTIRPGSSTAVLGHSRQLGSRRSGR</sequence>
<feature type="compositionally biased region" description="Basic and acidic residues" evidence="1">
    <location>
        <begin position="171"/>
        <end position="186"/>
    </location>
</feature>
<dbReference type="InterPro" id="IPR005094">
    <property type="entry name" value="Endonuclease_MobA/VirD2"/>
</dbReference>
<protein>
    <submittedName>
        <fullName evidence="3">Mobilization protein</fullName>
    </submittedName>
</protein>
<reference evidence="3 4" key="1">
    <citation type="submission" date="2019-12" db="EMBL/GenBank/DDBJ databases">
        <title>Genome sequence of Streptomyces bambusae.</title>
        <authorList>
            <person name="Bansal K."/>
            <person name="Choksket S."/>
            <person name="Korpole S."/>
            <person name="Patil P.B."/>
        </authorList>
    </citation>
    <scope>NUCLEOTIDE SEQUENCE [LARGE SCALE GENOMIC DNA]</scope>
    <source>
        <strain evidence="3 4">SK60</strain>
    </source>
</reference>
<evidence type="ECO:0000259" key="2">
    <source>
        <dbReference type="Pfam" id="PF03432"/>
    </source>
</evidence>
<proteinExistence type="predicted"/>
<keyword evidence="4" id="KW-1185">Reference proteome</keyword>
<evidence type="ECO:0000256" key="1">
    <source>
        <dbReference type="SAM" id="MobiDB-lite"/>
    </source>
</evidence>
<feature type="region of interest" description="Disordered" evidence="1">
    <location>
        <begin position="270"/>
        <end position="290"/>
    </location>
</feature>
<feature type="region of interest" description="Disordered" evidence="1">
    <location>
        <begin position="171"/>
        <end position="194"/>
    </location>
</feature>
<organism evidence="3 4">
    <name type="scientific">Streptomyces bambusae</name>
    <dbReference type="NCBI Taxonomy" id="1550616"/>
    <lineage>
        <taxon>Bacteria</taxon>
        <taxon>Bacillati</taxon>
        <taxon>Actinomycetota</taxon>
        <taxon>Actinomycetes</taxon>
        <taxon>Kitasatosporales</taxon>
        <taxon>Streptomycetaceae</taxon>
        <taxon>Streptomyces</taxon>
    </lineage>
</organism>
<feature type="domain" description="MobA/VirD2-like nuclease" evidence="2">
    <location>
        <begin position="63"/>
        <end position="163"/>
    </location>
</feature>
<dbReference type="Pfam" id="PF03432">
    <property type="entry name" value="Relaxase"/>
    <property type="match status" value="1"/>
</dbReference>
<accession>A0ABS6Z079</accession>
<gene>
    <name evidence="3" type="ORF">GPJ59_04370</name>
</gene>
<evidence type="ECO:0000313" key="3">
    <source>
        <dbReference type="EMBL" id="MBW5481139.1"/>
    </source>
</evidence>
<comment type="caution">
    <text evidence="3">The sequence shown here is derived from an EMBL/GenBank/DDBJ whole genome shotgun (WGS) entry which is preliminary data.</text>
</comment>
<dbReference type="RefSeq" id="WP_219665021.1">
    <property type="nucleotide sequence ID" value="NZ_WTFF01000014.1"/>
</dbReference>
<feature type="region of interest" description="Disordered" evidence="1">
    <location>
        <begin position="526"/>
        <end position="559"/>
    </location>
</feature>
<dbReference type="EMBL" id="WTFF01000014">
    <property type="protein sequence ID" value="MBW5481139.1"/>
    <property type="molecule type" value="Genomic_DNA"/>
</dbReference>
<dbReference type="Proteomes" id="UP000812013">
    <property type="component" value="Unassembled WGS sequence"/>
</dbReference>
<evidence type="ECO:0000313" key="4">
    <source>
        <dbReference type="Proteomes" id="UP000812013"/>
    </source>
</evidence>